<keyword evidence="4" id="KW-1133">Transmembrane helix</keyword>
<keyword evidence="4" id="KW-0812">Transmembrane</keyword>
<accession>A0A9D4QUQ7</accession>
<comment type="caution">
    <text evidence="7">The sequence shown here is derived from an EMBL/GenBank/DDBJ whole genome shotgun (WGS) entry which is preliminary data.</text>
</comment>
<dbReference type="PROSITE" id="PS52035">
    <property type="entry name" value="PEPTIDASE_M14"/>
    <property type="match status" value="1"/>
</dbReference>
<dbReference type="GO" id="GO:0004181">
    <property type="term" value="F:metallocarboxypeptidase activity"/>
    <property type="evidence" value="ECO:0007669"/>
    <property type="project" value="InterPro"/>
</dbReference>
<dbReference type="Proteomes" id="UP000828390">
    <property type="component" value="Unassembled WGS sequence"/>
</dbReference>
<feature type="chain" id="PRO_5038723648" description="Peptidase M14 domain-containing protein" evidence="5">
    <location>
        <begin position="16"/>
        <end position="394"/>
    </location>
</feature>
<dbReference type="GO" id="GO:0006508">
    <property type="term" value="P:proteolysis"/>
    <property type="evidence" value="ECO:0007669"/>
    <property type="project" value="InterPro"/>
</dbReference>
<organism evidence="7 8">
    <name type="scientific">Dreissena polymorpha</name>
    <name type="common">Zebra mussel</name>
    <name type="synonym">Mytilus polymorpha</name>
    <dbReference type="NCBI Taxonomy" id="45954"/>
    <lineage>
        <taxon>Eukaryota</taxon>
        <taxon>Metazoa</taxon>
        <taxon>Spiralia</taxon>
        <taxon>Lophotrochozoa</taxon>
        <taxon>Mollusca</taxon>
        <taxon>Bivalvia</taxon>
        <taxon>Autobranchia</taxon>
        <taxon>Heteroconchia</taxon>
        <taxon>Euheterodonta</taxon>
        <taxon>Imparidentia</taxon>
        <taxon>Neoheterodontei</taxon>
        <taxon>Myida</taxon>
        <taxon>Dreissenoidea</taxon>
        <taxon>Dreissenidae</taxon>
        <taxon>Dreissena</taxon>
    </lineage>
</organism>
<protein>
    <recommendedName>
        <fullName evidence="6">Peptidase M14 domain-containing protein</fullName>
    </recommendedName>
</protein>
<comment type="similarity">
    <text evidence="2 3">Belongs to the peptidase M14 family.</text>
</comment>
<dbReference type="Gene3D" id="3.40.630.10">
    <property type="entry name" value="Zn peptidases"/>
    <property type="match status" value="1"/>
</dbReference>
<evidence type="ECO:0000256" key="2">
    <source>
        <dbReference type="ARBA" id="ARBA00005988"/>
    </source>
</evidence>
<dbReference type="EMBL" id="JAIWYP010000003">
    <property type="protein sequence ID" value="KAH3844336.1"/>
    <property type="molecule type" value="Genomic_DNA"/>
</dbReference>
<dbReference type="GO" id="GO:0005615">
    <property type="term" value="C:extracellular space"/>
    <property type="evidence" value="ECO:0007669"/>
    <property type="project" value="TreeGrafter"/>
</dbReference>
<evidence type="ECO:0000256" key="3">
    <source>
        <dbReference type="PROSITE-ProRule" id="PRU01379"/>
    </source>
</evidence>
<keyword evidence="5" id="KW-0732">Signal</keyword>
<evidence type="ECO:0000256" key="5">
    <source>
        <dbReference type="SAM" id="SignalP"/>
    </source>
</evidence>
<feature type="transmembrane region" description="Helical" evidence="4">
    <location>
        <begin position="364"/>
        <end position="381"/>
    </location>
</feature>
<feature type="domain" description="Peptidase M14" evidence="6">
    <location>
        <begin position="31"/>
        <end position="327"/>
    </location>
</feature>
<dbReference type="PANTHER" id="PTHR11705:SF119">
    <property type="entry name" value="OS02G0119300 PROTEIN"/>
    <property type="match status" value="1"/>
</dbReference>
<feature type="signal peptide" evidence="5">
    <location>
        <begin position="1"/>
        <end position="15"/>
    </location>
</feature>
<dbReference type="SUPFAM" id="SSF53187">
    <property type="entry name" value="Zn-dependent exopeptidases"/>
    <property type="match status" value="1"/>
</dbReference>
<evidence type="ECO:0000259" key="6">
    <source>
        <dbReference type="PROSITE" id="PS52035"/>
    </source>
</evidence>
<dbReference type="PANTHER" id="PTHR11705">
    <property type="entry name" value="PROTEASE FAMILY M14 CARBOXYPEPTIDASE A,B"/>
    <property type="match status" value="1"/>
</dbReference>
<feature type="active site" description="Proton donor/acceptor" evidence="3">
    <location>
        <position position="286"/>
    </location>
</feature>
<dbReference type="SMART" id="SM00631">
    <property type="entry name" value="Zn_pept"/>
    <property type="match status" value="1"/>
</dbReference>
<dbReference type="Pfam" id="PF00246">
    <property type="entry name" value="Peptidase_M14"/>
    <property type="match status" value="1"/>
</dbReference>
<evidence type="ECO:0000256" key="4">
    <source>
        <dbReference type="SAM" id="Phobius"/>
    </source>
</evidence>
<reference evidence="7" key="2">
    <citation type="submission" date="2020-11" db="EMBL/GenBank/DDBJ databases">
        <authorList>
            <person name="McCartney M.A."/>
            <person name="Auch B."/>
            <person name="Kono T."/>
            <person name="Mallez S."/>
            <person name="Becker A."/>
            <person name="Gohl D.M."/>
            <person name="Silverstein K.A.T."/>
            <person name="Koren S."/>
            <person name="Bechman K.B."/>
            <person name="Herman A."/>
            <person name="Abrahante J.E."/>
            <person name="Garbe J."/>
        </authorList>
    </citation>
    <scope>NUCLEOTIDE SEQUENCE</scope>
    <source>
        <strain evidence="7">Duluth1</strain>
        <tissue evidence="7">Whole animal</tissue>
    </source>
</reference>
<keyword evidence="4" id="KW-0472">Membrane</keyword>
<evidence type="ECO:0000313" key="7">
    <source>
        <dbReference type="EMBL" id="KAH3844336.1"/>
    </source>
</evidence>
<keyword evidence="8" id="KW-1185">Reference proteome</keyword>
<name>A0A9D4QUQ7_DREPO</name>
<dbReference type="OrthoDB" id="3626597at2759"/>
<evidence type="ECO:0000256" key="1">
    <source>
        <dbReference type="ARBA" id="ARBA00001947"/>
    </source>
</evidence>
<proteinExistence type="inferred from homology"/>
<dbReference type="GO" id="GO:0008270">
    <property type="term" value="F:zinc ion binding"/>
    <property type="evidence" value="ECO:0007669"/>
    <property type="project" value="InterPro"/>
</dbReference>
<gene>
    <name evidence="7" type="ORF">DPMN_086594</name>
</gene>
<reference evidence="7" key="1">
    <citation type="journal article" date="2019" name="bioRxiv">
        <title>The Genome of the Zebra Mussel, Dreissena polymorpha: A Resource for Invasive Species Research.</title>
        <authorList>
            <person name="McCartney M.A."/>
            <person name="Auch B."/>
            <person name="Kono T."/>
            <person name="Mallez S."/>
            <person name="Zhang Y."/>
            <person name="Obille A."/>
            <person name="Becker A."/>
            <person name="Abrahante J.E."/>
            <person name="Garbe J."/>
            <person name="Badalamenti J.P."/>
            <person name="Herman A."/>
            <person name="Mangelson H."/>
            <person name="Liachko I."/>
            <person name="Sullivan S."/>
            <person name="Sone E.D."/>
            <person name="Koren S."/>
            <person name="Silverstein K.A.T."/>
            <person name="Beckman K.B."/>
            <person name="Gohl D.M."/>
        </authorList>
    </citation>
    <scope>NUCLEOTIDE SEQUENCE</scope>
    <source>
        <strain evidence="7">Duluth1</strain>
        <tissue evidence="7">Whole animal</tissue>
    </source>
</reference>
<dbReference type="InterPro" id="IPR000834">
    <property type="entry name" value="Peptidase_M14"/>
</dbReference>
<dbReference type="AlphaFoldDB" id="A0A9D4QUQ7"/>
<sequence length="394" mass="46054">MYCVICILLASAVEALDVKPQRELYTPDYRIYHNVSEISRKLRDLIAKYPSFIREHETSQRSRNGLKQFVLQITNFESHHQNKTAKILMSFGEHAREFLPVETLFYLIYQLLPPRSAINLSNFEIYAIALANPDGRLYVEKSKNYCWRGTYPSGVDINRNFEWEFGGKGSSGDKNDEEYRGPYPFSEPETIIYKELTDKIHFDGFLSLHSGTRHIYIPYADTESQRLRRTHENEKEMRTLAWEMSTATKHKYLYGKAIDLTKYTADGTIFDFMAGVKNISFSYAIELWGRKFSKSPSCFDLFNPPNDQLEKVVQEIYQVYVKFLNGILNWKRNRENQAHYIQAIAQLNIPYLIPDAMDAPTMESSLLTVGVLFVLICVILVNERHFLFRRVFFK</sequence>
<comment type="cofactor">
    <cofactor evidence="1">
        <name>Zn(2+)</name>
        <dbReference type="ChEBI" id="CHEBI:29105"/>
    </cofactor>
</comment>
<evidence type="ECO:0000313" key="8">
    <source>
        <dbReference type="Proteomes" id="UP000828390"/>
    </source>
</evidence>